<protein>
    <submittedName>
        <fullName evidence="2">PREDICTED: transposon</fullName>
    </submittedName>
</protein>
<evidence type="ECO:0000313" key="3">
    <source>
        <dbReference type="Proteomes" id="UP000327085"/>
    </source>
</evidence>
<reference evidence="3" key="1">
    <citation type="journal article" date="2020" name="Plant J.">
        <title>Transposons played a major role in the diversification between the closely related almond and peach genomes: results from the almond genome sequence.</title>
        <authorList>
            <person name="Alioto T."/>
            <person name="Alexiou K.G."/>
            <person name="Bardil A."/>
            <person name="Barteri F."/>
            <person name="Castanera R."/>
            <person name="Cruz F."/>
            <person name="Dhingra A."/>
            <person name="Duval H."/>
            <person name="Fernandez I Marti A."/>
            <person name="Frias L."/>
            <person name="Galan B."/>
            <person name="Garcia J.L."/>
            <person name="Howad W."/>
            <person name="Gomez-Garrido J."/>
            <person name="Gut M."/>
            <person name="Julca I."/>
            <person name="Morata J."/>
            <person name="Puigdomenech P."/>
            <person name="Ribeca P."/>
            <person name="Rubio Cabetas M.J."/>
            <person name="Vlasova A."/>
            <person name="Wirthensohn M."/>
            <person name="Garcia-Mas J."/>
            <person name="Gabaldon T."/>
            <person name="Casacuberta J.M."/>
            <person name="Arus P."/>
        </authorList>
    </citation>
    <scope>NUCLEOTIDE SEQUENCE [LARGE SCALE GENOMIC DNA]</scope>
    <source>
        <strain evidence="3">cv. Texas</strain>
    </source>
</reference>
<dbReference type="EMBL" id="CABIKO010000828">
    <property type="protein sequence ID" value="VVA39664.1"/>
    <property type="molecule type" value="Genomic_DNA"/>
</dbReference>
<gene>
    <name evidence="2" type="ORF">ALMOND_2B030648</name>
</gene>
<accession>A0A5E4GIP3</accession>
<dbReference type="AlphaFoldDB" id="A0A5E4GIP3"/>
<proteinExistence type="predicted"/>
<dbReference type="InterPro" id="IPR029480">
    <property type="entry name" value="Transpos_assoc"/>
</dbReference>
<name>A0A5E4GIP3_PRUDU</name>
<feature type="non-terminal residue" evidence="2">
    <location>
        <position position="197"/>
    </location>
</feature>
<feature type="domain" description="Transposase-associated" evidence="1">
    <location>
        <begin position="3"/>
        <end position="75"/>
    </location>
</feature>
<sequence>MDKSWMYADRRSREYEVGVEGFLKFAIENSRNVNLIHFPCIKCGNILQYGIAVIRDHMYINGVDTSYQSWIWHGEPYVSVANANEPFPSTNEQGYVSETVDMEDTDFGDSLNDPYEFLNVLGDGDKPLYPGSNVTKLTALVRLYNLKAKYGLSDSGFTDLVICFGEILPEGHHLPSSMYEAKKTLHALGMDYEKIHA</sequence>
<organism evidence="2 3">
    <name type="scientific">Prunus dulcis</name>
    <name type="common">Almond</name>
    <name type="synonym">Amygdalus dulcis</name>
    <dbReference type="NCBI Taxonomy" id="3755"/>
    <lineage>
        <taxon>Eukaryota</taxon>
        <taxon>Viridiplantae</taxon>
        <taxon>Streptophyta</taxon>
        <taxon>Embryophyta</taxon>
        <taxon>Tracheophyta</taxon>
        <taxon>Spermatophyta</taxon>
        <taxon>Magnoliopsida</taxon>
        <taxon>eudicotyledons</taxon>
        <taxon>Gunneridae</taxon>
        <taxon>Pentapetalae</taxon>
        <taxon>rosids</taxon>
        <taxon>fabids</taxon>
        <taxon>Rosales</taxon>
        <taxon>Rosaceae</taxon>
        <taxon>Amygdaloideae</taxon>
        <taxon>Amygdaleae</taxon>
        <taxon>Prunus</taxon>
    </lineage>
</organism>
<dbReference type="PANTHER" id="PTHR10775">
    <property type="entry name" value="OS08G0208400 PROTEIN"/>
    <property type="match status" value="1"/>
</dbReference>
<dbReference type="Pfam" id="PF13963">
    <property type="entry name" value="Transpos_assoc"/>
    <property type="match status" value="1"/>
</dbReference>
<evidence type="ECO:0000313" key="2">
    <source>
        <dbReference type="EMBL" id="VVA39664.1"/>
    </source>
</evidence>
<dbReference type="Proteomes" id="UP000327085">
    <property type="component" value="Unassembled WGS sequence"/>
</dbReference>
<evidence type="ECO:0000259" key="1">
    <source>
        <dbReference type="Pfam" id="PF13963"/>
    </source>
</evidence>
<dbReference type="InParanoid" id="A0A5E4GIP3"/>
<dbReference type="PANTHER" id="PTHR10775:SF179">
    <property type="entry name" value="TRANSPOSON, EN_SPM-LIKE, TRANSPOSASE-ASSOCIATED DOMAIN PROTEIN"/>
    <property type="match status" value="1"/>
</dbReference>